<dbReference type="AlphaFoldDB" id="A0A2N5IPV8"/>
<evidence type="ECO:0000259" key="1">
    <source>
        <dbReference type="Pfam" id="PF19263"/>
    </source>
</evidence>
<accession>A0A2N5IPV8</accession>
<sequence>MFTHYCSIIPDGPSHVQFVLLGMKEASKPEQHVFYDRLGRSVYVPRNDMGRTSHPWFDDGYAKALWDFRNDSLLLGDDNRTLYVRDVDRSGHNTLLNTWHAISSLESEYHVPKAKQYFPWNDQLRVECSKLDKRVRHGIKFNNCAFLRTQGRVQRLCTGDSLFDQPYELTFDVAYDSRLVGQAIAFLRDVTESEHSAQNLCRMFATPLLEPYKHLSYVLYGDGGNGKGILLGALSQSFPDLAKPVDAQKILGGRRGQGGFSSDQEANKLIGTLWVFDEDADTVTVEQMTALKKISTGDTISSRKIQQDSVDVKPRCTFVLATNNPVIT</sequence>
<dbReference type="InterPro" id="IPR045455">
    <property type="entry name" value="NrS-1_pol-like_helicase"/>
</dbReference>
<organism evidence="2 3">
    <name type="scientific">Bifidobacterium imperatoris</name>
    <dbReference type="NCBI Taxonomy" id="2020965"/>
    <lineage>
        <taxon>Bacteria</taxon>
        <taxon>Bacillati</taxon>
        <taxon>Actinomycetota</taxon>
        <taxon>Actinomycetes</taxon>
        <taxon>Bifidobacteriales</taxon>
        <taxon>Bifidobacteriaceae</taxon>
        <taxon>Bifidobacterium</taxon>
    </lineage>
</organism>
<evidence type="ECO:0000313" key="2">
    <source>
        <dbReference type="EMBL" id="PLS23990.1"/>
    </source>
</evidence>
<dbReference type="Pfam" id="PF19263">
    <property type="entry name" value="DUF5906"/>
    <property type="match status" value="1"/>
</dbReference>
<gene>
    <name evidence="2" type="ORF">Tam1G_1974</name>
</gene>
<comment type="caution">
    <text evidence="2">The sequence shown here is derived from an EMBL/GenBank/DDBJ whole genome shotgun (WGS) entry which is preliminary data.</text>
</comment>
<dbReference type="Proteomes" id="UP000234855">
    <property type="component" value="Unassembled WGS sequence"/>
</dbReference>
<dbReference type="Gene3D" id="3.40.50.300">
    <property type="entry name" value="P-loop containing nucleotide triphosphate hydrolases"/>
    <property type="match status" value="1"/>
</dbReference>
<protein>
    <submittedName>
        <fullName evidence="2">DNA primase/polymerase</fullName>
    </submittedName>
</protein>
<dbReference type="EMBL" id="NMWV01000032">
    <property type="protein sequence ID" value="PLS23990.1"/>
    <property type="molecule type" value="Genomic_DNA"/>
</dbReference>
<proteinExistence type="predicted"/>
<feature type="domain" description="NrS-1 polymerase-like helicase" evidence="1">
    <location>
        <begin position="219"/>
        <end position="324"/>
    </location>
</feature>
<feature type="non-terminal residue" evidence="2">
    <location>
        <position position="328"/>
    </location>
</feature>
<name>A0A2N5IPV8_9BIFI</name>
<dbReference type="RefSeq" id="WP_243394884.1">
    <property type="nucleotide sequence ID" value="NZ_NMWV01000032.1"/>
</dbReference>
<evidence type="ECO:0000313" key="3">
    <source>
        <dbReference type="Proteomes" id="UP000234855"/>
    </source>
</evidence>
<dbReference type="InterPro" id="IPR027417">
    <property type="entry name" value="P-loop_NTPase"/>
</dbReference>
<reference evidence="2 3" key="1">
    <citation type="submission" date="2017-07" db="EMBL/GenBank/DDBJ databases">
        <title>Bifidobacterium novel species.</title>
        <authorList>
            <person name="Lugli G.A."/>
            <person name="Milani C."/>
            <person name="Duranti S."/>
            <person name="Mangifesta M."/>
        </authorList>
    </citation>
    <scope>NUCLEOTIDE SEQUENCE [LARGE SCALE GENOMIC DNA]</scope>
    <source>
        <strain evidence="2 3">45</strain>
    </source>
</reference>